<sequence>MAHWSFFPICKYNTSMSRAKYAIGTY</sequence>
<protein>
    <submittedName>
        <fullName evidence="1">Uncharacterized protein</fullName>
    </submittedName>
</protein>
<organism evidence="1">
    <name type="scientific">Rhizophora mucronata</name>
    <name type="common">Asiatic mangrove</name>
    <dbReference type="NCBI Taxonomy" id="61149"/>
    <lineage>
        <taxon>Eukaryota</taxon>
        <taxon>Viridiplantae</taxon>
        <taxon>Streptophyta</taxon>
        <taxon>Embryophyta</taxon>
        <taxon>Tracheophyta</taxon>
        <taxon>Spermatophyta</taxon>
        <taxon>Magnoliopsida</taxon>
        <taxon>eudicotyledons</taxon>
        <taxon>Gunneridae</taxon>
        <taxon>Pentapetalae</taxon>
        <taxon>rosids</taxon>
        <taxon>fabids</taxon>
        <taxon>Malpighiales</taxon>
        <taxon>Rhizophoraceae</taxon>
        <taxon>Rhizophora</taxon>
    </lineage>
</organism>
<proteinExistence type="predicted"/>
<dbReference type="AlphaFoldDB" id="A0A2P2PE31"/>
<dbReference type="EMBL" id="GGEC01072501">
    <property type="protein sequence ID" value="MBX52985.1"/>
    <property type="molecule type" value="Transcribed_RNA"/>
</dbReference>
<name>A0A2P2PE31_RHIMU</name>
<accession>A0A2P2PE31</accession>
<reference evidence="1" key="1">
    <citation type="submission" date="2018-02" db="EMBL/GenBank/DDBJ databases">
        <title>Rhizophora mucronata_Transcriptome.</title>
        <authorList>
            <person name="Meera S.P."/>
            <person name="Sreeshan A."/>
            <person name="Augustine A."/>
        </authorList>
    </citation>
    <scope>NUCLEOTIDE SEQUENCE</scope>
    <source>
        <tissue evidence="1">Leaf</tissue>
    </source>
</reference>
<evidence type="ECO:0000313" key="1">
    <source>
        <dbReference type="EMBL" id="MBX52985.1"/>
    </source>
</evidence>